<sequence length="299" mass="33813">MSGKFDIYQTITDSIIAMMEEATGNCPLPWHRQGLTMPLNVESTNRYNGINVVMLWYYGQQCSQQLWGTYRQWANQGAQVKKGAKGVPIIFYKKVKRTEPNGAESFYPMAKASWVFNVDQVTGYEGEGIAPASPLPDTIGQADILDHAEAFIARTGAAIQHNDTFGLDRAFYNYADDYINMPCRHLFYGDQQQAREGYYAILLHELTHWTGHKARCNRGLFGKDKMDYAREELVAEFGAAFLSAQLNITQHPRSDHAEYLKSWIAILKNDKKALFRASKLAGEAVDYLTSLQSEERKAA</sequence>
<geneLocation type="plasmid" evidence="3 4">
    <name>unnamed</name>
</geneLocation>
<dbReference type="Proteomes" id="UP001302429">
    <property type="component" value="Plasmid unnamed"/>
</dbReference>
<dbReference type="Pfam" id="PF18818">
    <property type="entry name" value="MPTase-PolyVal"/>
    <property type="match status" value="1"/>
</dbReference>
<dbReference type="PIRSF" id="PIRSF037112">
    <property type="entry name" value="Antirestriction_ArdC"/>
    <property type="match status" value="1"/>
</dbReference>
<keyword evidence="4" id="KW-1185">Reference proteome</keyword>
<evidence type="ECO:0000313" key="4">
    <source>
        <dbReference type="Proteomes" id="UP001302429"/>
    </source>
</evidence>
<feature type="domain" description="Polyvalent protein metallopeptidase" evidence="2">
    <location>
        <begin position="147"/>
        <end position="279"/>
    </location>
</feature>
<proteinExistence type="predicted"/>
<name>A0AA97F9N8_9SPHN</name>
<evidence type="ECO:0000259" key="2">
    <source>
        <dbReference type="Pfam" id="PF18818"/>
    </source>
</evidence>
<dbReference type="InterPro" id="IPR041459">
    <property type="entry name" value="MPTase-PolyVal"/>
</dbReference>
<keyword evidence="3" id="KW-0614">Plasmid</keyword>
<accession>A0AA97F9N8</accession>
<protein>
    <submittedName>
        <fullName evidence="3">Zincin-like metallopeptidase domain-containing protein</fullName>
    </submittedName>
</protein>
<gene>
    <name evidence="3" type="ORF">RB602_15155</name>
</gene>
<feature type="domain" description="N-terminal" evidence="1">
    <location>
        <begin position="6"/>
        <end position="116"/>
    </location>
</feature>
<dbReference type="RefSeq" id="WP_317084656.1">
    <property type="nucleotide sequence ID" value="NZ_CP136595.1"/>
</dbReference>
<dbReference type="EMBL" id="CP136595">
    <property type="protein sequence ID" value="WOE76721.1"/>
    <property type="molecule type" value="Genomic_DNA"/>
</dbReference>
<dbReference type="GO" id="GO:0003697">
    <property type="term" value="F:single-stranded DNA binding"/>
    <property type="evidence" value="ECO:0007669"/>
    <property type="project" value="InterPro"/>
</dbReference>
<organism evidence="3 4">
    <name type="scientific">Alterisphingorhabdus coralli</name>
    <dbReference type="NCBI Taxonomy" id="3071408"/>
    <lineage>
        <taxon>Bacteria</taxon>
        <taxon>Pseudomonadati</taxon>
        <taxon>Pseudomonadota</taxon>
        <taxon>Alphaproteobacteria</taxon>
        <taxon>Sphingomonadales</taxon>
        <taxon>Sphingomonadaceae</taxon>
        <taxon>Alterisphingorhabdus (ex Yan et al. 2024)</taxon>
    </lineage>
</organism>
<reference evidence="3 4" key="1">
    <citation type="submission" date="2023-10" db="EMBL/GenBank/DDBJ databases">
        <title>Complete genome sequence of a Sphingomonadaceae bacterium.</title>
        <authorList>
            <person name="Yan C."/>
        </authorList>
    </citation>
    <scope>NUCLEOTIDE SEQUENCE [LARGE SCALE GENOMIC DNA]</scope>
    <source>
        <strain evidence="3 4">SCSIO 66989</strain>
        <plasmid evidence="3 4">unnamed</plasmid>
    </source>
</reference>
<dbReference type="InterPro" id="IPR013610">
    <property type="entry name" value="ArdC_N"/>
</dbReference>
<evidence type="ECO:0000259" key="1">
    <source>
        <dbReference type="Pfam" id="PF08401"/>
    </source>
</evidence>
<evidence type="ECO:0000313" key="3">
    <source>
        <dbReference type="EMBL" id="WOE76721.1"/>
    </source>
</evidence>
<dbReference type="KEGG" id="acoa:RB602_15155"/>
<dbReference type="InterPro" id="IPR017113">
    <property type="entry name" value="Antirestriction_ArdC"/>
</dbReference>
<dbReference type="AlphaFoldDB" id="A0AA97F9N8"/>
<dbReference type="Pfam" id="PF08401">
    <property type="entry name" value="ArdcN"/>
    <property type="match status" value="1"/>
</dbReference>